<evidence type="ECO:0000313" key="1">
    <source>
        <dbReference type="EMBL" id="AUP81234.1"/>
    </source>
</evidence>
<dbReference type="EMBL" id="CP025791">
    <property type="protein sequence ID" value="AUP81234.1"/>
    <property type="molecule type" value="Genomic_DNA"/>
</dbReference>
<keyword evidence="2" id="KW-1185">Reference proteome</keyword>
<dbReference type="Proteomes" id="UP000235826">
    <property type="component" value="Chromosome"/>
</dbReference>
<dbReference type="AlphaFoldDB" id="A0A2K9PW00"/>
<name>A0A2K9PW00_9FLAO</name>
<accession>A0A2K9PW00</accession>
<organism evidence="1 2">
    <name type="scientific">Flavivirga eckloniae</name>
    <dbReference type="NCBI Taxonomy" id="1803846"/>
    <lineage>
        <taxon>Bacteria</taxon>
        <taxon>Pseudomonadati</taxon>
        <taxon>Bacteroidota</taxon>
        <taxon>Flavobacteriia</taxon>
        <taxon>Flavobacteriales</taxon>
        <taxon>Flavobacteriaceae</taxon>
        <taxon>Flavivirga</taxon>
    </lineage>
</organism>
<sequence length="77" mass="8997">MLKGKTKDTNYYHFRLLPKLKPKTVTLKNYPCISIYIGNNFSYKQFNTIIKISPYNITLSKHALNAVCPKYLKNLLN</sequence>
<gene>
    <name evidence="1" type="ORF">C1H87_21955</name>
</gene>
<reference evidence="1 2" key="1">
    <citation type="submission" date="2018-01" db="EMBL/GenBank/DDBJ databases">
        <title>Complete genome sequence of Flavivirga eckloniae ECD14 isolated from seaweed Ecklonia cava.</title>
        <authorList>
            <person name="Lee J.H."/>
            <person name="Baik K.S."/>
            <person name="Seong C.N."/>
        </authorList>
    </citation>
    <scope>NUCLEOTIDE SEQUENCE [LARGE SCALE GENOMIC DNA]</scope>
    <source>
        <strain evidence="1 2">ECD14</strain>
    </source>
</reference>
<dbReference type="KEGG" id="fek:C1H87_21955"/>
<protein>
    <submittedName>
        <fullName evidence="1">Uncharacterized protein</fullName>
    </submittedName>
</protein>
<proteinExistence type="predicted"/>
<evidence type="ECO:0000313" key="2">
    <source>
        <dbReference type="Proteomes" id="UP000235826"/>
    </source>
</evidence>